<reference evidence="1 2" key="1">
    <citation type="journal article" date="2016" name="Nat. Commun.">
        <title>Thousands of microbial genomes shed light on interconnected biogeochemical processes in an aquifer system.</title>
        <authorList>
            <person name="Anantharaman K."/>
            <person name="Brown C.T."/>
            <person name="Hug L.A."/>
            <person name="Sharon I."/>
            <person name="Castelle C.J."/>
            <person name="Probst A.J."/>
            <person name="Thomas B.C."/>
            <person name="Singh A."/>
            <person name="Wilkins M.J."/>
            <person name="Karaoz U."/>
            <person name="Brodie E.L."/>
            <person name="Williams K.H."/>
            <person name="Hubbard S.S."/>
            <person name="Banfield J.F."/>
        </authorList>
    </citation>
    <scope>NUCLEOTIDE SEQUENCE [LARGE SCALE GENOMIC DNA]</scope>
</reference>
<dbReference type="Proteomes" id="UP000178943">
    <property type="component" value="Unassembled WGS sequence"/>
</dbReference>
<evidence type="ECO:0000313" key="1">
    <source>
        <dbReference type="EMBL" id="OGF62961.1"/>
    </source>
</evidence>
<name>A0A1F5VJ43_9BACT</name>
<sequence>MNDNAQEKKNLVAQWAYDTGDILGRFHLWLEDIEVKWTRGQPVKEFTSQISFLNGRMERMFAMTGAITALGTRLFGRFGEGKNLDKAGINQVKKDADAISAYAMSECLWYLTRQLPENHAVMVCLGEGLMPKVGETPEMGSNPQLGFGRVYARPEVAKWLDKKVIRLLNDKNYTWQEFYQEIKEARITIWGAAIDTLENTSRFAKGASTGPMTVLHVFNQPLHITRPYEGYIGNLVLPKDVVNEAAKESVLTTFHSPRDLVLRAILRTYPGVKKENIHVWTLRGKSRVERIGGLWKIWEDLGVHVIDDGWKMPSGIEAFCESGTYAPTYCVGSWQDIKKDTHVFICDGYAASAEAMQAASLAPLLNQRAFLSVFTSSFKLSFDKEQHIMNLDPNATDFKTRLEVLIGKEVDDKTAAKYKDMIMEAVDANIPLHKLSIEADDFFPEKDWDVLAVSGYMNPDPYSGASGVEEISPSVYRVTTRLSSKQGEKLITFTIKLMKSMEQSRFVFNPLLIRFLSGEDFESRPVKISDSGRIRNEVQTLCSEALEFQKDEKICIHFNRILPDVISPNNQKKLLEVLRWYKKNHPIWFAWLEISAP</sequence>
<comment type="caution">
    <text evidence="1">The sequence shown here is derived from an EMBL/GenBank/DDBJ whole genome shotgun (WGS) entry which is preliminary data.</text>
</comment>
<dbReference type="AlphaFoldDB" id="A0A1F5VJ43"/>
<dbReference type="EMBL" id="MFGW01000171">
    <property type="protein sequence ID" value="OGF62961.1"/>
    <property type="molecule type" value="Genomic_DNA"/>
</dbReference>
<proteinExistence type="predicted"/>
<organism evidence="1 2">
    <name type="scientific">Candidatus Fischerbacteria bacterium RBG_13_37_8</name>
    <dbReference type="NCBI Taxonomy" id="1817863"/>
    <lineage>
        <taxon>Bacteria</taxon>
        <taxon>Candidatus Fischeribacteriota</taxon>
    </lineage>
</organism>
<protein>
    <submittedName>
        <fullName evidence="1">Uncharacterized protein</fullName>
    </submittedName>
</protein>
<evidence type="ECO:0000313" key="2">
    <source>
        <dbReference type="Proteomes" id="UP000178943"/>
    </source>
</evidence>
<accession>A0A1F5VJ43</accession>
<gene>
    <name evidence="1" type="ORF">A2Y62_04830</name>
</gene>